<dbReference type="PANTHER" id="PTHR14097:SF7">
    <property type="entry name" value="OXIDOREDUCTASE HTATIP2"/>
    <property type="match status" value="1"/>
</dbReference>
<evidence type="ECO:0000313" key="2">
    <source>
        <dbReference type="Proteomes" id="UP001596528"/>
    </source>
</evidence>
<reference evidence="2" key="1">
    <citation type="journal article" date="2019" name="Int. J. Syst. Evol. Microbiol.">
        <title>The Global Catalogue of Microorganisms (GCM) 10K type strain sequencing project: providing services to taxonomists for standard genome sequencing and annotation.</title>
        <authorList>
            <consortium name="The Broad Institute Genomics Platform"/>
            <consortium name="The Broad Institute Genome Sequencing Center for Infectious Disease"/>
            <person name="Wu L."/>
            <person name="Ma J."/>
        </authorList>
    </citation>
    <scope>NUCLEOTIDE SEQUENCE [LARGE SCALE GENOMIC DNA]</scope>
    <source>
        <strain evidence="2">JCM 18657</strain>
    </source>
</reference>
<keyword evidence="2" id="KW-1185">Reference proteome</keyword>
<dbReference type="RefSeq" id="WP_246068112.1">
    <property type="nucleotide sequence ID" value="NZ_JBHTGQ010000031.1"/>
</dbReference>
<dbReference type="PANTHER" id="PTHR14097">
    <property type="entry name" value="OXIDOREDUCTASE HTATIP2"/>
    <property type="match status" value="1"/>
</dbReference>
<comment type="caution">
    <text evidence="1">The sequence shown here is derived from an EMBL/GenBank/DDBJ whole genome shotgun (WGS) entry which is preliminary data.</text>
</comment>
<protein>
    <submittedName>
        <fullName evidence="1">NAD(P)H-binding protein</fullName>
    </submittedName>
</protein>
<proteinExistence type="predicted"/>
<sequence length="104" mass="11478">MSDDLMEARDGGRTAVVAGGSGLVGRELIRGLLDDPVYGRVVALLRRRMDVQHPKLEQRLVDFGRPDTYADSLSGAHDVFCCLGTTIRKAGSQEAFRLVDEKFR</sequence>
<evidence type="ECO:0000313" key="1">
    <source>
        <dbReference type="EMBL" id="MFC7750978.1"/>
    </source>
</evidence>
<name>A0ABW2V6U9_9BACL</name>
<organism evidence="1 2">
    <name type="scientific">Paenibacillus thermoaerophilus</name>
    <dbReference type="NCBI Taxonomy" id="1215385"/>
    <lineage>
        <taxon>Bacteria</taxon>
        <taxon>Bacillati</taxon>
        <taxon>Bacillota</taxon>
        <taxon>Bacilli</taxon>
        <taxon>Bacillales</taxon>
        <taxon>Paenibacillaceae</taxon>
        <taxon>Paenibacillus</taxon>
    </lineage>
</organism>
<dbReference type="SUPFAM" id="SSF51735">
    <property type="entry name" value="NAD(P)-binding Rossmann-fold domains"/>
    <property type="match status" value="1"/>
</dbReference>
<accession>A0ABW2V6U9</accession>
<dbReference type="EMBL" id="JBHTGQ010000031">
    <property type="protein sequence ID" value="MFC7750978.1"/>
    <property type="molecule type" value="Genomic_DNA"/>
</dbReference>
<dbReference type="Gene3D" id="3.40.50.720">
    <property type="entry name" value="NAD(P)-binding Rossmann-like Domain"/>
    <property type="match status" value="1"/>
</dbReference>
<dbReference type="InterPro" id="IPR036291">
    <property type="entry name" value="NAD(P)-bd_dom_sf"/>
</dbReference>
<gene>
    <name evidence="1" type="ORF">ACFQWB_13705</name>
</gene>
<dbReference type="Proteomes" id="UP001596528">
    <property type="component" value="Unassembled WGS sequence"/>
</dbReference>